<reference evidence="1 2" key="1">
    <citation type="submission" date="2018-03" db="EMBL/GenBank/DDBJ databases">
        <title>Genomic Encyclopedia of Type Strains, Phase III (KMG-III): the genomes of soil and plant-associated and newly described type strains.</title>
        <authorList>
            <person name="Whitman W."/>
        </authorList>
    </citation>
    <scope>NUCLEOTIDE SEQUENCE [LARGE SCALE GENOMIC DNA]</scope>
    <source>
        <strain evidence="1 2">CGMCC 4.7125</strain>
    </source>
</reference>
<evidence type="ECO:0000313" key="2">
    <source>
        <dbReference type="Proteomes" id="UP000238362"/>
    </source>
</evidence>
<dbReference type="OrthoDB" id="3696738at2"/>
<evidence type="ECO:0000313" key="1">
    <source>
        <dbReference type="EMBL" id="PRX51077.1"/>
    </source>
</evidence>
<organism evidence="1 2">
    <name type="scientific">Prauserella shujinwangii</name>
    <dbReference type="NCBI Taxonomy" id="1453103"/>
    <lineage>
        <taxon>Bacteria</taxon>
        <taxon>Bacillati</taxon>
        <taxon>Actinomycetota</taxon>
        <taxon>Actinomycetes</taxon>
        <taxon>Pseudonocardiales</taxon>
        <taxon>Pseudonocardiaceae</taxon>
        <taxon>Prauserella</taxon>
    </lineage>
</organism>
<proteinExistence type="predicted"/>
<dbReference type="Proteomes" id="UP000238362">
    <property type="component" value="Unassembled WGS sequence"/>
</dbReference>
<dbReference type="EMBL" id="PVNH01000001">
    <property type="protein sequence ID" value="PRX51077.1"/>
    <property type="molecule type" value="Genomic_DNA"/>
</dbReference>
<dbReference type="RefSeq" id="WP_106176596.1">
    <property type="nucleotide sequence ID" value="NZ_PVNH01000001.1"/>
</dbReference>
<keyword evidence="2" id="KW-1185">Reference proteome</keyword>
<gene>
    <name evidence="1" type="ORF">B0I33_101230</name>
</gene>
<name>A0A2T0M2W3_9PSEU</name>
<protein>
    <submittedName>
        <fullName evidence="1">Uncharacterized protein</fullName>
    </submittedName>
</protein>
<comment type="caution">
    <text evidence="1">The sequence shown here is derived from an EMBL/GenBank/DDBJ whole genome shotgun (WGS) entry which is preliminary data.</text>
</comment>
<accession>A0A2T0M2W3</accession>
<sequence length="70" mass="7472">MIARDRDLLARLMTVNTQLGQLTVRLLDGQDGGELPASGCRELGEALAALGQEMQDRADVFEGCVIEGPS</sequence>
<dbReference type="AlphaFoldDB" id="A0A2T0M2W3"/>